<proteinExistence type="predicted"/>
<dbReference type="PROSITE" id="PS51257">
    <property type="entry name" value="PROKAR_LIPOPROTEIN"/>
    <property type="match status" value="1"/>
</dbReference>
<dbReference type="Proteomes" id="UP000225358">
    <property type="component" value="Segment"/>
</dbReference>
<gene>
    <name evidence="2" type="ORF">ESCO13_00060</name>
</gene>
<keyword evidence="3" id="KW-1185">Reference proteome</keyword>
<protein>
    <submittedName>
        <fullName evidence="2">Uncharacterized protein</fullName>
    </submittedName>
</protein>
<keyword evidence="1" id="KW-0472">Membrane</keyword>
<feature type="transmembrane region" description="Helical" evidence="1">
    <location>
        <begin position="12"/>
        <end position="32"/>
    </location>
</feature>
<reference evidence="2" key="1">
    <citation type="submission" date="2017-02" db="EMBL/GenBank/DDBJ databases">
        <title>Complete genome sequence of two Escherichia coli phages, vB_EcoM_ ESCO5 and vB_EcoM_ESCO13, which are related to phAPEC8.</title>
        <authorList>
            <person name="Trotereau A."/>
            <person name="Gonnet M."/>
            <person name="Viardot A."/>
            <person name="Lalmanach A.-C."/>
            <person name="Guabiraba R."/>
            <person name="Chanteloup N."/>
            <person name="Schouler C."/>
        </authorList>
    </citation>
    <scope>NUCLEOTIDE SEQUENCE [LARGE SCALE GENOMIC DNA]</scope>
</reference>
<keyword evidence="1" id="KW-1133">Transmembrane helix</keyword>
<evidence type="ECO:0000256" key="1">
    <source>
        <dbReference type="SAM" id="Phobius"/>
    </source>
</evidence>
<feature type="transmembrane region" description="Helical" evidence="1">
    <location>
        <begin position="44"/>
        <end position="66"/>
    </location>
</feature>
<evidence type="ECO:0000313" key="2">
    <source>
        <dbReference type="EMBL" id="AOQ27199.1"/>
    </source>
</evidence>
<evidence type="ECO:0000313" key="3">
    <source>
        <dbReference type="Proteomes" id="UP000225358"/>
    </source>
</evidence>
<dbReference type="EMBL" id="KX552041">
    <property type="protein sequence ID" value="AOQ27199.1"/>
    <property type="molecule type" value="Genomic_DNA"/>
</dbReference>
<organism evidence="2 3">
    <name type="scientific">Escherichia phage ESCO13</name>
    <dbReference type="NCBI Taxonomy" id="1881104"/>
    <lineage>
        <taxon>Viruses</taxon>
        <taxon>Duplodnaviria</taxon>
        <taxon>Heunggongvirae</taxon>
        <taxon>Uroviricota</taxon>
        <taxon>Caudoviricetes</taxon>
        <taxon>Stephanstirmvirinae</taxon>
        <taxon>Phapecoctavirus</taxon>
        <taxon>Phapecoctavirus ESCO13</taxon>
    </lineage>
</organism>
<keyword evidence="1" id="KW-0812">Transmembrane</keyword>
<name>A0A1D7XF85_9CAUD</name>
<sequence length="69" mass="8050">MLKAFAIYSTVGFFYWIIVIVGCWLGSCVVMGEWLTYNVFEWDVVCRSLLVIWTVIVCWITVSLTLDLY</sequence>
<accession>A0A1D7XF85</accession>